<evidence type="ECO:0008006" key="4">
    <source>
        <dbReference type="Google" id="ProtNLM"/>
    </source>
</evidence>
<proteinExistence type="predicted"/>
<keyword evidence="3" id="KW-1185">Reference proteome</keyword>
<dbReference type="Proteomes" id="UP001565283">
    <property type="component" value="Unassembled WGS sequence"/>
</dbReference>
<feature type="transmembrane region" description="Helical" evidence="1">
    <location>
        <begin position="236"/>
        <end position="254"/>
    </location>
</feature>
<accession>A0ABV4D2Q7</accession>
<evidence type="ECO:0000256" key="1">
    <source>
        <dbReference type="SAM" id="Phobius"/>
    </source>
</evidence>
<keyword evidence="1" id="KW-0812">Transmembrane</keyword>
<dbReference type="EMBL" id="JBCLSH010000019">
    <property type="protein sequence ID" value="MEY8443833.1"/>
    <property type="molecule type" value="Genomic_DNA"/>
</dbReference>
<evidence type="ECO:0000313" key="2">
    <source>
        <dbReference type="EMBL" id="MEY8443833.1"/>
    </source>
</evidence>
<gene>
    <name evidence="2" type="ORF">AALA52_06210</name>
</gene>
<comment type="caution">
    <text evidence="2">The sequence shown here is derived from an EMBL/GenBank/DDBJ whole genome shotgun (WGS) entry which is preliminary data.</text>
</comment>
<reference evidence="2 3" key="1">
    <citation type="submission" date="2024-03" db="EMBL/GenBank/DDBJ databases">
        <title>Mouse gut bacterial collection (mGBC) of GemPharmatech.</title>
        <authorList>
            <person name="He Y."/>
            <person name="Dong L."/>
            <person name="Wu D."/>
            <person name="Gao X."/>
            <person name="Lin Z."/>
        </authorList>
    </citation>
    <scope>NUCLEOTIDE SEQUENCE [LARGE SCALE GENOMIC DNA]</scope>
    <source>
        <strain evidence="2 3">61-15</strain>
    </source>
</reference>
<evidence type="ECO:0000313" key="3">
    <source>
        <dbReference type="Proteomes" id="UP001565283"/>
    </source>
</evidence>
<keyword evidence="1" id="KW-0472">Membrane</keyword>
<name>A0ABV4D2Q7_9LACT</name>
<organism evidence="2 3">
    <name type="scientific">Lactococcus ileimucosae</name>
    <dbReference type="NCBI Taxonomy" id="2941329"/>
    <lineage>
        <taxon>Bacteria</taxon>
        <taxon>Bacillati</taxon>
        <taxon>Bacillota</taxon>
        <taxon>Bacilli</taxon>
        <taxon>Lactobacillales</taxon>
        <taxon>Streptococcaceae</taxon>
        <taxon>Lactococcus</taxon>
    </lineage>
</organism>
<feature type="transmembrane region" description="Helical" evidence="1">
    <location>
        <begin position="288"/>
        <end position="307"/>
    </location>
</feature>
<feature type="transmembrane region" description="Helical" evidence="1">
    <location>
        <begin position="208"/>
        <end position="229"/>
    </location>
</feature>
<sequence>MKNTLRQEISYLMSSKTLLVGVLLLMLLLIFGAFQAKITQTGSVMQFKETQKMYNNEQEFENDLHHPYSLSQSTNGQNQVDTFVENSARYSYESLIISNNQMSLLGFPKFFLKYSGLIFLPIISGLLGIFLATYDYKSATYKRKLNTNSWQEILVGKYLAIISVLFISLVFVTLISFVIGALSVHFIEKIDVSKYDSLFEIHHSLFDLASLELTIFLMNGITAVIWFTLSLIIKSNVISIVLFLLYDLVLPNFGKYDFKNGMMNVFSSVGKDVITQPVPMLQIPSLEAWGILTVYVLLALGIGWGIFCTKTRFTL</sequence>
<feature type="transmembrane region" description="Helical" evidence="1">
    <location>
        <begin position="155"/>
        <end position="188"/>
    </location>
</feature>
<dbReference type="RefSeq" id="WP_369948392.1">
    <property type="nucleotide sequence ID" value="NZ_JBCLSH010000019.1"/>
</dbReference>
<feature type="transmembrane region" description="Helical" evidence="1">
    <location>
        <begin position="111"/>
        <end position="134"/>
    </location>
</feature>
<keyword evidence="1" id="KW-1133">Transmembrane helix</keyword>
<protein>
    <recommendedName>
        <fullName evidence="4">ABC transporter permease</fullName>
    </recommendedName>
</protein>